<dbReference type="STRING" id="765440.A0A0C3BUN9"/>
<gene>
    <name evidence="3" type="ORF">PILCRDRAFT_176395</name>
</gene>
<feature type="region of interest" description="Disordered" evidence="1">
    <location>
        <begin position="677"/>
        <end position="719"/>
    </location>
</feature>
<evidence type="ECO:0000313" key="4">
    <source>
        <dbReference type="Proteomes" id="UP000054166"/>
    </source>
</evidence>
<feature type="compositionally biased region" description="Pro residues" evidence="1">
    <location>
        <begin position="229"/>
        <end position="252"/>
    </location>
</feature>
<keyword evidence="2" id="KW-1133">Transmembrane helix</keyword>
<organism evidence="3 4">
    <name type="scientific">Piloderma croceum (strain F 1598)</name>
    <dbReference type="NCBI Taxonomy" id="765440"/>
    <lineage>
        <taxon>Eukaryota</taxon>
        <taxon>Fungi</taxon>
        <taxon>Dikarya</taxon>
        <taxon>Basidiomycota</taxon>
        <taxon>Agaricomycotina</taxon>
        <taxon>Agaricomycetes</taxon>
        <taxon>Agaricomycetidae</taxon>
        <taxon>Atheliales</taxon>
        <taxon>Atheliaceae</taxon>
        <taxon>Piloderma</taxon>
    </lineage>
</organism>
<feature type="compositionally biased region" description="Acidic residues" evidence="1">
    <location>
        <begin position="514"/>
        <end position="523"/>
    </location>
</feature>
<feature type="region of interest" description="Disordered" evidence="1">
    <location>
        <begin position="221"/>
        <end position="268"/>
    </location>
</feature>
<dbReference type="EMBL" id="KN832973">
    <property type="protein sequence ID" value="KIM90248.1"/>
    <property type="molecule type" value="Genomic_DNA"/>
</dbReference>
<evidence type="ECO:0000256" key="1">
    <source>
        <dbReference type="SAM" id="MobiDB-lite"/>
    </source>
</evidence>
<accession>A0A0C3BUN9</accession>
<feature type="region of interest" description="Disordered" evidence="1">
    <location>
        <begin position="88"/>
        <end position="125"/>
    </location>
</feature>
<dbReference type="AlphaFoldDB" id="A0A0C3BUN9"/>
<feature type="compositionally biased region" description="Low complexity" evidence="1">
    <location>
        <begin position="253"/>
        <end position="263"/>
    </location>
</feature>
<feature type="region of interest" description="Disordered" evidence="1">
    <location>
        <begin position="826"/>
        <end position="863"/>
    </location>
</feature>
<feature type="compositionally biased region" description="Low complexity" evidence="1">
    <location>
        <begin position="91"/>
        <end position="104"/>
    </location>
</feature>
<keyword evidence="4" id="KW-1185">Reference proteome</keyword>
<dbReference type="HOGENOM" id="CLU_012231_0_0_1"/>
<feature type="compositionally biased region" description="Polar residues" evidence="1">
    <location>
        <begin position="579"/>
        <end position="598"/>
    </location>
</feature>
<name>A0A0C3BUN9_PILCF</name>
<feature type="compositionally biased region" description="Basic and acidic residues" evidence="1">
    <location>
        <begin position="848"/>
        <end position="858"/>
    </location>
</feature>
<proteinExistence type="predicted"/>
<evidence type="ECO:0000313" key="3">
    <source>
        <dbReference type="EMBL" id="KIM90248.1"/>
    </source>
</evidence>
<reference evidence="4" key="2">
    <citation type="submission" date="2015-01" db="EMBL/GenBank/DDBJ databases">
        <title>Evolutionary Origins and Diversification of the Mycorrhizal Mutualists.</title>
        <authorList>
            <consortium name="DOE Joint Genome Institute"/>
            <consortium name="Mycorrhizal Genomics Consortium"/>
            <person name="Kohler A."/>
            <person name="Kuo A."/>
            <person name="Nagy L.G."/>
            <person name="Floudas D."/>
            <person name="Copeland A."/>
            <person name="Barry K.W."/>
            <person name="Cichocki N."/>
            <person name="Veneault-Fourrey C."/>
            <person name="LaButti K."/>
            <person name="Lindquist E.A."/>
            <person name="Lipzen A."/>
            <person name="Lundell T."/>
            <person name="Morin E."/>
            <person name="Murat C."/>
            <person name="Riley R."/>
            <person name="Ohm R."/>
            <person name="Sun H."/>
            <person name="Tunlid A."/>
            <person name="Henrissat B."/>
            <person name="Grigoriev I.V."/>
            <person name="Hibbett D.S."/>
            <person name="Martin F."/>
        </authorList>
    </citation>
    <scope>NUCLEOTIDE SEQUENCE [LARGE SCALE GENOMIC DNA]</scope>
    <source>
        <strain evidence="4">F 1598</strain>
    </source>
</reference>
<dbReference type="PANTHER" id="PTHR24216">
    <property type="entry name" value="PAXILLIN-RELATED"/>
    <property type="match status" value="1"/>
</dbReference>
<feature type="transmembrane region" description="Helical" evidence="2">
    <location>
        <begin position="141"/>
        <end position="163"/>
    </location>
</feature>
<feature type="compositionally biased region" description="Basic and acidic residues" evidence="1">
    <location>
        <begin position="681"/>
        <end position="690"/>
    </location>
</feature>
<keyword evidence="2" id="KW-0472">Membrane</keyword>
<dbReference type="PANTHER" id="PTHR24216:SF65">
    <property type="entry name" value="PAXILLIN-LIKE PROTEIN 1"/>
    <property type="match status" value="1"/>
</dbReference>
<evidence type="ECO:0000256" key="2">
    <source>
        <dbReference type="SAM" id="Phobius"/>
    </source>
</evidence>
<dbReference type="InParanoid" id="A0A0C3BUN9"/>
<feature type="compositionally biased region" description="Low complexity" evidence="1">
    <location>
        <begin position="550"/>
        <end position="571"/>
    </location>
</feature>
<sequence>MPGSSSFFQSDLERPISFPHSHSLRTLLNLPLPFSLLLPNLNPHKPTPLTPQKTPTPKNPFAERFKYDIISSSLLSSSLLPFTSHSHPLYSPSGSRNRSRPSTPARGRGLSVNGSLGARTPPETETEEDYRLLSITCALSVVLLSAGYYIPAIICLAFVFYYLRAAAVAVVGNEGVDVSGKDIGKGKADVMAPTLEALHELIAAGDVWDSVVHEAMSIVENEERSTHPHPSPFTPFTPSAPLPPPTPNPNPHSPSKSPTKSNPPQTPLRISLHTTLHTTHTQSDNVRALFSALTLPEEISQLAEMYAPPSPVYARGRGAGAGVGVGMGGLWGGGGMGSRRPVSLPQTGSIRPLSLSIPTSPYKPYNYNYDPDHDDEEYDNEGRRLGAGAGVGVGVGKRATWNGSYSALAMAGSSPSGQMLRRREKRRSDLVGLFGGVGGTPTRVGSVKGKGKMRETTTMERDMLGQGQGKEEEEGEVKKGGLRASRGSVSAPVTPVLLGVEEEGGVESKRDGEAEAGDEDGGEAEVHFGMDALKLHKKRRQDGLSVFGLSPPSSSSSGRPYPNPYSSTPSTPHRPFLSSALTQTPTFSPGSRFTTLQPTSRHPLSINALHHALQNALASKRYACSYLLALRFDGDGGDGHGDGDGDEEAYWEDVRSVMGLLTSMFADAAARLTEALEDAEDTKHREREAEAEASDEGVEDDRRRSVSPSPRARAGGKDSVRTMAQMMMMVPSADGFAPMPSQLARFGAHVDAISSAMNEARENLERCVASLREEEELPAFSSRGVVSVSSSSMEDPALLAYERLRRELGLALRECERGRERLLDLIAASNPSPEPPEEEDLPGLGHDVGSDESDKHDSSSPLLDFGLGGDELGAGGGAGVTVVSHDNVGEGLQDDATTHLLRMASSHHLPPQGIEQVFEAEPEPLVPLFTRERSKLTREERIALSKKRRDSGLGLSSDERPVGKVGMETWGPGGDVVQELKDVIWQVGERRRKMTDGGGDS</sequence>
<dbReference type="Proteomes" id="UP000054166">
    <property type="component" value="Unassembled WGS sequence"/>
</dbReference>
<protein>
    <submittedName>
        <fullName evidence="3">Uncharacterized protein</fullName>
    </submittedName>
</protein>
<reference evidence="3 4" key="1">
    <citation type="submission" date="2014-04" db="EMBL/GenBank/DDBJ databases">
        <authorList>
            <consortium name="DOE Joint Genome Institute"/>
            <person name="Kuo A."/>
            <person name="Tarkka M."/>
            <person name="Buscot F."/>
            <person name="Kohler A."/>
            <person name="Nagy L.G."/>
            <person name="Floudas D."/>
            <person name="Copeland A."/>
            <person name="Barry K.W."/>
            <person name="Cichocki N."/>
            <person name="Veneault-Fourrey C."/>
            <person name="LaButti K."/>
            <person name="Lindquist E.A."/>
            <person name="Lipzen A."/>
            <person name="Lundell T."/>
            <person name="Morin E."/>
            <person name="Murat C."/>
            <person name="Sun H."/>
            <person name="Tunlid A."/>
            <person name="Henrissat B."/>
            <person name="Grigoriev I.V."/>
            <person name="Hibbett D.S."/>
            <person name="Martin F."/>
            <person name="Nordberg H.P."/>
            <person name="Cantor M.N."/>
            <person name="Hua S.X."/>
        </authorList>
    </citation>
    <scope>NUCLEOTIDE SEQUENCE [LARGE SCALE GENOMIC DNA]</scope>
    <source>
        <strain evidence="3 4">F 1598</strain>
    </source>
</reference>
<feature type="region of interest" description="Disordered" evidence="1">
    <location>
        <begin position="544"/>
        <end position="598"/>
    </location>
</feature>
<feature type="region of interest" description="Disordered" evidence="1">
    <location>
        <begin position="431"/>
        <end position="523"/>
    </location>
</feature>
<feature type="region of interest" description="Disordered" evidence="1">
    <location>
        <begin position="943"/>
        <end position="973"/>
    </location>
</feature>
<dbReference type="OrthoDB" id="21151at2759"/>
<feature type="compositionally biased region" description="Basic and acidic residues" evidence="1">
    <location>
        <begin position="452"/>
        <end position="463"/>
    </location>
</feature>
<keyword evidence="2" id="KW-0812">Transmembrane</keyword>